<dbReference type="Proteomes" id="UP000277204">
    <property type="component" value="Unassembled WGS sequence"/>
</dbReference>
<comment type="similarity">
    <text evidence="1">Belongs to the sel-1 family.</text>
</comment>
<gene>
    <name evidence="2" type="ORF">SMRZ_LOCUS11897</name>
</gene>
<dbReference type="PANTHER" id="PTHR11102">
    <property type="entry name" value="SEL-1-LIKE PROTEIN"/>
    <property type="match status" value="1"/>
</dbReference>
<name>A0A183M772_9TREM</name>
<evidence type="ECO:0000313" key="3">
    <source>
        <dbReference type="Proteomes" id="UP000277204"/>
    </source>
</evidence>
<dbReference type="InterPro" id="IPR006597">
    <property type="entry name" value="Sel1-like"/>
</dbReference>
<sequence>MVVGGSQQETLDPGFVLLGTCQQGVPVILRELVLPGGFDLVSPSFTVRDVTTECIISYLINELKKATGIPNDEIHKRAFTQWQRSATQGSTSSRVKLGDYYYYGLGTDVSYQKAIQHYRIASDLHHNAQAMFNLGYMHEQGLGLKRDLYLAKRFYDMAAEASIDARVAVYLALIRLSFYFVMEFFGESSFFQYLGSMFGSRSFTDEHEVDSVTDSTKTPTISSHPSGHLISTMDWDFYAIPFLTGLLLLFFFYIRHRRV</sequence>
<dbReference type="InterPro" id="IPR011990">
    <property type="entry name" value="TPR-like_helical_dom_sf"/>
</dbReference>
<dbReference type="SMART" id="SM00671">
    <property type="entry name" value="SEL1"/>
    <property type="match status" value="2"/>
</dbReference>
<evidence type="ECO:0000313" key="2">
    <source>
        <dbReference type="EMBL" id="VDO97687.1"/>
    </source>
</evidence>
<reference evidence="2 3" key="1">
    <citation type="submission" date="2018-11" db="EMBL/GenBank/DDBJ databases">
        <authorList>
            <consortium name="Pathogen Informatics"/>
        </authorList>
    </citation>
    <scope>NUCLEOTIDE SEQUENCE [LARGE SCALE GENOMIC DNA]</scope>
    <source>
        <strain evidence="2 3">Zambia</strain>
    </source>
</reference>
<keyword evidence="3" id="KW-1185">Reference proteome</keyword>
<dbReference type="PANTHER" id="PTHR11102:SF147">
    <property type="entry name" value="SEL1L ADAPTOR SUBUNIT OF ERAD E3 UBIQUITIN LIGASE"/>
    <property type="match status" value="1"/>
</dbReference>
<organism evidence="2 3">
    <name type="scientific">Schistosoma margrebowiei</name>
    <dbReference type="NCBI Taxonomy" id="48269"/>
    <lineage>
        <taxon>Eukaryota</taxon>
        <taxon>Metazoa</taxon>
        <taxon>Spiralia</taxon>
        <taxon>Lophotrochozoa</taxon>
        <taxon>Platyhelminthes</taxon>
        <taxon>Trematoda</taxon>
        <taxon>Digenea</taxon>
        <taxon>Strigeidida</taxon>
        <taxon>Schistosomatoidea</taxon>
        <taxon>Schistosomatidae</taxon>
        <taxon>Schistosoma</taxon>
    </lineage>
</organism>
<dbReference type="EMBL" id="UZAI01007018">
    <property type="protein sequence ID" value="VDO97687.1"/>
    <property type="molecule type" value="Genomic_DNA"/>
</dbReference>
<dbReference type="GO" id="GO:0005789">
    <property type="term" value="C:endoplasmic reticulum membrane"/>
    <property type="evidence" value="ECO:0007669"/>
    <property type="project" value="TreeGrafter"/>
</dbReference>
<dbReference type="InterPro" id="IPR050767">
    <property type="entry name" value="Sel1_AlgK"/>
</dbReference>
<protein>
    <submittedName>
        <fullName evidence="2">Uncharacterized protein</fullName>
    </submittedName>
</protein>
<dbReference type="SUPFAM" id="SSF81901">
    <property type="entry name" value="HCP-like"/>
    <property type="match status" value="1"/>
</dbReference>
<dbReference type="AlphaFoldDB" id="A0A183M772"/>
<dbReference type="STRING" id="48269.A0A183M772"/>
<dbReference type="Pfam" id="PF08238">
    <property type="entry name" value="Sel1"/>
    <property type="match status" value="2"/>
</dbReference>
<evidence type="ECO:0000256" key="1">
    <source>
        <dbReference type="ARBA" id="ARBA00038101"/>
    </source>
</evidence>
<accession>A0A183M772</accession>
<dbReference type="Gene3D" id="1.25.40.10">
    <property type="entry name" value="Tetratricopeptide repeat domain"/>
    <property type="match status" value="1"/>
</dbReference>
<proteinExistence type="inferred from homology"/>
<dbReference type="GO" id="GO:0036503">
    <property type="term" value="P:ERAD pathway"/>
    <property type="evidence" value="ECO:0007669"/>
    <property type="project" value="TreeGrafter"/>
</dbReference>